<dbReference type="EMBL" id="JAMTCC010000008">
    <property type="protein sequence ID" value="MCT7944954.1"/>
    <property type="molecule type" value="Genomic_DNA"/>
</dbReference>
<dbReference type="AlphaFoldDB" id="A0A9X2WTJ2"/>
<dbReference type="SUPFAM" id="SSF82829">
    <property type="entry name" value="MesJ substrate recognition domain-like"/>
    <property type="match status" value="1"/>
</dbReference>
<sequence>MSVKFDEPLAAGDLCVHISAFLTAQSLAPDSKLVLAYSGGVDSEVLAFGLSQFARQHPEFNYQLVYVHHGLSDNAEAWALHCLERGLYYDLPVTVERVTVNRGPRLSLEAEARKARYLAIERHLSANDVLLTAHHEDDQLETILLALKRGQGPKGLAAMGQVQALAHGRQLRPLLDISREQIEAYAKQQGLVHIEDESNQDDKFDRNFLRLEIIPRLKARWPSIAATASRSAALCAEQQATLDLQVSERLPLWLTQAPYHTQSVFKLEGFAEQSADWQALLLRGFIESQGFALPSKVQLNQIITQLLTAKDDAKVHIRVGECEIRRFANQVYLFKYHARPRHVKPASWAFPSQLLNPLVQGDVTQVDVTQSDVTQLDVTQLDVKLAGVTCGETIRLSASRQGPRARFPQPDEVVSVRYQLAGQYRCYPHSRGKGRELKKLWQEFAVPPWVREKIGFVFYNEQLVMAIGLWVEKSFILESNGLGLQVSQTSV</sequence>
<organism evidence="10 11">
    <name type="scientific">Shewanella septentrionalis</name>
    <dbReference type="NCBI Taxonomy" id="2952223"/>
    <lineage>
        <taxon>Bacteria</taxon>
        <taxon>Pseudomonadati</taxon>
        <taxon>Pseudomonadota</taxon>
        <taxon>Gammaproteobacteria</taxon>
        <taxon>Alteromonadales</taxon>
        <taxon>Shewanellaceae</taxon>
        <taxon>Shewanella</taxon>
    </lineage>
</organism>
<dbReference type="GO" id="GO:0005524">
    <property type="term" value="F:ATP binding"/>
    <property type="evidence" value="ECO:0007669"/>
    <property type="project" value="UniProtKB-UniRule"/>
</dbReference>
<evidence type="ECO:0000256" key="3">
    <source>
        <dbReference type="ARBA" id="ARBA00022598"/>
    </source>
</evidence>
<keyword evidence="4 8" id="KW-0819">tRNA processing</keyword>
<dbReference type="Proteomes" id="UP001155604">
    <property type="component" value="Unassembled WGS sequence"/>
</dbReference>
<dbReference type="GO" id="GO:0006400">
    <property type="term" value="P:tRNA modification"/>
    <property type="evidence" value="ECO:0007669"/>
    <property type="project" value="UniProtKB-UniRule"/>
</dbReference>
<evidence type="ECO:0000256" key="7">
    <source>
        <dbReference type="ARBA" id="ARBA00048539"/>
    </source>
</evidence>
<dbReference type="InterPro" id="IPR014729">
    <property type="entry name" value="Rossmann-like_a/b/a_fold"/>
</dbReference>
<evidence type="ECO:0000259" key="9">
    <source>
        <dbReference type="SMART" id="SM00977"/>
    </source>
</evidence>
<feature type="domain" description="Lysidine-tRNA(Ile) synthetase C-terminal" evidence="9">
    <location>
        <begin position="414"/>
        <end position="486"/>
    </location>
</feature>
<dbReference type="EC" id="6.3.4.19" evidence="8"/>
<evidence type="ECO:0000313" key="11">
    <source>
        <dbReference type="Proteomes" id="UP001155604"/>
    </source>
</evidence>
<dbReference type="InterPro" id="IPR011063">
    <property type="entry name" value="TilS/TtcA_N"/>
</dbReference>
<dbReference type="PANTHER" id="PTHR43033">
    <property type="entry name" value="TRNA(ILE)-LYSIDINE SYNTHASE-RELATED"/>
    <property type="match status" value="1"/>
</dbReference>
<dbReference type="RefSeq" id="WP_261272147.1">
    <property type="nucleotide sequence ID" value="NZ_JAMTCC010000008.1"/>
</dbReference>
<dbReference type="Gene3D" id="1.20.59.20">
    <property type="match status" value="1"/>
</dbReference>
<keyword evidence="2 8" id="KW-0963">Cytoplasm</keyword>
<comment type="similarity">
    <text evidence="8">Belongs to the tRNA(Ile)-lysidine synthase family.</text>
</comment>
<comment type="catalytic activity">
    <reaction evidence="7 8">
        <text>cytidine(34) in tRNA(Ile2) + L-lysine + ATP = lysidine(34) in tRNA(Ile2) + AMP + diphosphate + H(+)</text>
        <dbReference type="Rhea" id="RHEA:43744"/>
        <dbReference type="Rhea" id="RHEA-COMP:10625"/>
        <dbReference type="Rhea" id="RHEA-COMP:10670"/>
        <dbReference type="ChEBI" id="CHEBI:15378"/>
        <dbReference type="ChEBI" id="CHEBI:30616"/>
        <dbReference type="ChEBI" id="CHEBI:32551"/>
        <dbReference type="ChEBI" id="CHEBI:33019"/>
        <dbReference type="ChEBI" id="CHEBI:82748"/>
        <dbReference type="ChEBI" id="CHEBI:83665"/>
        <dbReference type="ChEBI" id="CHEBI:456215"/>
        <dbReference type="EC" id="6.3.4.19"/>
    </reaction>
</comment>
<dbReference type="NCBIfam" id="TIGR02432">
    <property type="entry name" value="lysidine_TilS_N"/>
    <property type="match status" value="1"/>
</dbReference>
<dbReference type="InterPro" id="IPR012796">
    <property type="entry name" value="Lysidine-tRNA-synth_C"/>
</dbReference>
<dbReference type="InterPro" id="IPR012094">
    <property type="entry name" value="tRNA_Ile_lys_synt"/>
</dbReference>
<evidence type="ECO:0000256" key="5">
    <source>
        <dbReference type="ARBA" id="ARBA00022741"/>
    </source>
</evidence>
<dbReference type="Gene3D" id="3.40.50.620">
    <property type="entry name" value="HUPs"/>
    <property type="match status" value="1"/>
</dbReference>
<comment type="subcellular location">
    <subcellularLocation>
        <location evidence="1 8">Cytoplasm</location>
    </subcellularLocation>
</comment>
<evidence type="ECO:0000256" key="6">
    <source>
        <dbReference type="ARBA" id="ARBA00022840"/>
    </source>
</evidence>
<evidence type="ECO:0000256" key="8">
    <source>
        <dbReference type="HAMAP-Rule" id="MF_01161"/>
    </source>
</evidence>
<dbReference type="Pfam" id="PF11734">
    <property type="entry name" value="TilS_C"/>
    <property type="match status" value="1"/>
</dbReference>
<evidence type="ECO:0000313" key="10">
    <source>
        <dbReference type="EMBL" id="MCT7944954.1"/>
    </source>
</evidence>
<dbReference type="SUPFAM" id="SSF56037">
    <property type="entry name" value="PheT/TilS domain"/>
    <property type="match status" value="1"/>
</dbReference>
<keyword evidence="3 8" id="KW-0436">Ligase</keyword>
<evidence type="ECO:0000256" key="4">
    <source>
        <dbReference type="ARBA" id="ARBA00022694"/>
    </source>
</evidence>
<gene>
    <name evidence="8 10" type="primary">tilS</name>
    <name evidence="10" type="ORF">NE536_06195</name>
</gene>
<dbReference type="InterPro" id="IPR015262">
    <property type="entry name" value="tRNA_Ile_lys_synt_subst-bd"/>
</dbReference>
<proteinExistence type="inferred from homology"/>
<evidence type="ECO:0000256" key="2">
    <source>
        <dbReference type="ARBA" id="ARBA00022490"/>
    </source>
</evidence>
<dbReference type="CDD" id="cd01992">
    <property type="entry name" value="TilS_N"/>
    <property type="match status" value="1"/>
</dbReference>
<evidence type="ECO:0000256" key="1">
    <source>
        <dbReference type="ARBA" id="ARBA00004496"/>
    </source>
</evidence>
<keyword evidence="11" id="KW-1185">Reference proteome</keyword>
<keyword evidence="6 8" id="KW-0067">ATP-binding</keyword>
<dbReference type="GO" id="GO:0032267">
    <property type="term" value="F:tRNA(Ile)-lysidine synthase activity"/>
    <property type="evidence" value="ECO:0007669"/>
    <property type="project" value="UniProtKB-EC"/>
</dbReference>
<protein>
    <recommendedName>
        <fullName evidence="8">tRNA(Ile)-lysidine synthase</fullName>
        <ecNumber evidence="8">6.3.4.19</ecNumber>
    </recommendedName>
    <alternativeName>
        <fullName evidence="8">tRNA(Ile)-2-lysyl-cytidine synthase</fullName>
    </alternativeName>
    <alternativeName>
        <fullName evidence="8">tRNA(Ile)-lysidine synthetase</fullName>
    </alternativeName>
</protein>
<dbReference type="InterPro" id="IPR012795">
    <property type="entry name" value="tRNA_Ile_lys_synt_N"/>
</dbReference>
<dbReference type="HAMAP" id="MF_01161">
    <property type="entry name" value="tRNA_Ile_lys_synt"/>
    <property type="match status" value="1"/>
</dbReference>
<reference evidence="10" key="1">
    <citation type="journal article" date="2023" name="Int. J. Syst. Evol. Microbiol.">
        <title>&lt;i&gt;Shewanella septentrionalis&lt;/i&gt; sp. nov. and &lt;i&gt;Shewanella holmiensis&lt;/i&gt; sp. nov., isolated from Baltic Sea water and sediments.</title>
        <authorList>
            <person name="Martin-Rodriguez A.J."/>
            <person name="Thorell K."/>
            <person name="Joffre E."/>
            <person name="Jensie-Markopoulos S."/>
            <person name="Moore E.R.B."/>
            <person name="Sjoling A."/>
        </authorList>
    </citation>
    <scope>NUCLEOTIDE SEQUENCE</scope>
    <source>
        <strain evidence="10">SP1W3</strain>
    </source>
</reference>
<comment type="function">
    <text evidence="8">Ligates lysine onto the cytidine present at position 34 of the AUA codon-specific tRNA(Ile) that contains the anticodon CAU, in an ATP-dependent manner. Cytidine is converted to lysidine, thus changing the amino acid specificity of the tRNA from methionine to isoleucine.</text>
</comment>
<dbReference type="Pfam" id="PF01171">
    <property type="entry name" value="ATP_bind_3"/>
    <property type="match status" value="1"/>
</dbReference>
<comment type="domain">
    <text evidence="8">The N-terminal region contains the highly conserved SGGXDS motif, predicted to be a P-loop motif involved in ATP binding.</text>
</comment>
<dbReference type="NCBIfam" id="TIGR02433">
    <property type="entry name" value="lysidine_TilS_C"/>
    <property type="match status" value="1"/>
</dbReference>
<dbReference type="SMART" id="SM00977">
    <property type="entry name" value="TilS_C"/>
    <property type="match status" value="1"/>
</dbReference>
<dbReference type="SUPFAM" id="SSF52402">
    <property type="entry name" value="Adenine nucleotide alpha hydrolases-like"/>
    <property type="match status" value="1"/>
</dbReference>
<feature type="binding site" evidence="8">
    <location>
        <begin position="38"/>
        <end position="43"/>
    </location>
    <ligand>
        <name>ATP</name>
        <dbReference type="ChEBI" id="CHEBI:30616"/>
    </ligand>
</feature>
<dbReference type="Pfam" id="PF09179">
    <property type="entry name" value="TilS"/>
    <property type="match status" value="1"/>
</dbReference>
<keyword evidence="5 8" id="KW-0547">Nucleotide-binding</keyword>
<accession>A0A9X2WTJ2</accession>
<dbReference type="GO" id="GO:0005737">
    <property type="term" value="C:cytoplasm"/>
    <property type="evidence" value="ECO:0007669"/>
    <property type="project" value="UniProtKB-SubCell"/>
</dbReference>
<dbReference type="PANTHER" id="PTHR43033:SF1">
    <property type="entry name" value="TRNA(ILE)-LYSIDINE SYNTHASE-RELATED"/>
    <property type="match status" value="1"/>
</dbReference>
<name>A0A9X2WTJ2_9GAMM</name>
<comment type="caution">
    <text evidence="10">The sequence shown here is derived from an EMBL/GenBank/DDBJ whole genome shotgun (WGS) entry which is preliminary data.</text>
</comment>